<comment type="caution">
    <text evidence="16">The sequence shown here is derived from an EMBL/GenBank/DDBJ whole genome shotgun (WGS) entry which is preliminary data.</text>
</comment>
<evidence type="ECO:0000256" key="7">
    <source>
        <dbReference type="ARBA" id="ARBA00022654"/>
    </source>
</evidence>
<dbReference type="PRINTS" id="PR01487">
    <property type="entry name" value="LUXSPROTEIN"/>
</dbReference>
<dbReference type="Pfam" id="PF02664">
    <property type="entry name" value="LuxS"/>
    <property type="match status" value="1"/>
</dbReference>
<evidence type="ECO:0000256" key="3">
    <source>
        <dbReference type="ARBA" id="ARBA00007311"/>
    </source>
</evidence>
<evidence type="ECO:0000256" key="2">
    <source>
        <dbReference type="ARBA" id="ARBA00001962"/>
    </source>
</evidence>
<feature type="compositionally biased region" description="Basic and acidic residues" evidence="15">
    <location>
        <begin position="170"/>
        <end position="183"/>
    </location>
</feature>
<evidence type="ECO:0000256" key="10">
    <source>
        <dbReference type="ARBA" id="ARBA00023004"/>
    </source>
</evidence>
<comment type="catalytic activity">
    <reaction evidence="1">
        <text>S-(5-deoxy-D-ribos-5-yl)-L-homocysteine = (S)-4,5-dihydroxypentane-2,3-dione + L-homocysteine</text>
        <dbReference type="Rhea" id="RHEA:17753"/>
        <dbReference type="ChEBI" id="CHEBI:29484"/>
        <dbReference type="ChEBI" id="CHEBI:58195"/>
        <dbReference type="ChEBI" id="CHEBI:58199"/>
        <dbReference type="EC" id="4.4.1.21"/>
    </reaction>
</comment>
<evidence type="ECO:0000256" key="13">
    <source>
        <dbReference type="ARBA" id="ARBA00030600"/>
    </source>
</evidence>
<evidence type="ECO:0000313" key="16">
    <source>
        <dbReference type="EMBL" id="ERJ94176.1"/>
    </source>
</evidence>
<gene>
    <name evidence="16" type="ORF">HMPREF9193_00145</name>
</gene>
<dbReference type="EMBL" id="AWVH01000005">
    <property type="protein sequence ID" value="ERJ94176.1"/>
    <property type="molecule type" value="Genomic_DNA"/>
</dbReference>
<evidence type="ECO:0000256" key="15">
    <source>
        <dbReference type="SAM" id="MobiDB-lite"/>
    </source>
</evidence>
<keyword evidence="17" id="KW-1185">Reference proteome</keyword>
<evidence type="ECO:0000256" key="4">
    <source>
        <dbReference type="ARBA" id="ARBA00011738"/>
    </source>
</evidence>
<dbReference type="InterPro" id="IPR011249">
    <property type="entry name" value="Metalloenz_LuxS/M16"/>
</dbReference>
<protein>
    <recommendedName>
        <fullName evidence="6">S-ribosylhomocysteine lyase</fullName>
        <ecNumber evidence="5">4.4.1.21</ecNumber>
    </recommendedName>
    <alternativeName>
        <fullName evidence="13">AI-2 synthesis protein</fullName>
    </alternativeName>
    <alternativeName>
        <fullName evidence="14">Autoinducer-2 production protein LuxS</fullName>
    </alternativeName>
</protein>
<dbReference type="InterPro" id="IPR037005">
    <property type="entry name" value="LuxS_sf"/>
</dbReference>
<evidence type="ECO:0000256" key="1">
    <source>
        <dbReference type="ARBA" id="ARBA00000297"/>
    </source>
</evidence>
<comment type="cofactor">
    <cofactor evidence="2">
        <name>Fe cation</name>
        <dbReference type="ChEBI" id="CHEBI:24875"/>
    </cofactor>
</comment>
<reference evidence="16 17" key="1">
    <citation type="submission" date="2013-08" db="EMBL/GenBank/DDBJ databases">
        <authorList>
            <person name="Weinstock G."/>
            <person name="Sodergren E."/>
            <person name="Wylie T."/>
            <person name="Fulton L."/>
            <person name="Fulton R."/>
            <person name="Fronick C."/>
            <person name="O'Laughlin M."/>
            <person name="Godfrey J."/>
            <person name="Miner T."/>
            <person name="Herter B."/>
            <person name="Appelbaum E."/>
            <person name="Cordes M."/>
            <person name="Lek S."/>
            <person name="Wollam A."/>
            <person name="Pepin K.H."/>
            <person name="Palsikar V.B."/>
            <person name="Mitreva M."/>
            <person name="Wilson R.K."/>
        </authorList>
    </citation>
    <scope>NUCLEOTIDE SEQUENCE [LARGE SCALE GENOMIC DNA]</scope>
    <source>
        <strain evidence="16 17">ATCC 700332</strain>
    </source>
</reference>
<accession>A0ABN0P0Y6</accession>
<dbReference type="SUPFAM" id="SSF63411">
    <property type="entry name" value="LuxS/MPP-like metallohydrolase"/>
    <property type="match status" value="1"/>
</dbReference>
<evidence type="ECO:0000256" key="8">
    <source>
        <dbReference type="ARBA" id="ARBA00022723"/>
    </source>
</evidence>
<organism evidence="16 17">
    <name type="scientific">Treponema lecithinolyticum ATCC 700332</name>
    <dbReference type="NCBI Taxonomy" id="1321815"/>
    <lineage>
        <taxon>Bacteria</taxon>
        <taxon>Pseudomonadati</taxon>
        <taxon>Spirochaetota</taxon>
        <taxon>Spirochaetia</taxon>
        <taxon>Spirochaetales</taxon>
        <taxon>Treponemataceae</taxon>
        <taxon>Treponema</taxon>
    </lineage>
</organism>
<feature type="compositionally biased region" description="Polar residues" evidence="15">
    <location>
        <begin position="184"/>
        <end position="194"/>
    </location>
</feature>
<evidence type="ECO:0000313" key="17">
    <source>
        <dbReference type="Proteomes" id="UP000016649"/>
    </source>
</evidence>
<evidence type="ECO:0000256" key="11">
    <source>
        <dbReference type="ARBA" id="ARBA00023239"/>
    </source>
</evidence>
<name>A0ABN0P0Y6_TRELE</name>
<evidence type="ECO:0000256" key="12">
    <source>
        <dbReference type="ARBA" id="ARBA00024654"/>
    </source>
</evidence>
<comment type="similarity">
    <text evidence="3">Belongs to the LuxS family.</text>
</comment>
<keyword evidence="9" id="KW-0071">Autoinducer synthesis</keyword>
<dbReference type="EC" id="4.4.1.21" evidence="5"/>
<keyword evidence="10" id="KW-0408">Iron</keyword>
<feature type="region of interest" description="Disordered" evidence="15">
    <location>
        <begin position="169"/>
        <end position="194"/>
    </location>
</feature>
<evidence type="ECO:0000256" key="5">
    <source>
        <dbReference type="ARBA" id="ARBA00012240"/>
    </source>
</evidence>
<keyword evidence="7" id="KW-0673">Quorum sensing</keyword>
<keyword evidence="8" id="KW-0479">Metal-binding</keyword>
<comment type="subunit">
    <text evidence="4">Homodimer.</text>
</comment>
<comment type="function">
    <text evidence="12">Involved in the synthesis of autoinducer 2 (AI-2) which is secreted by bacteria and is used to communicate both the cell density and the metabolic potential of the environment. The regulation of gene expression in response to changes in cell density is called quorum sensing. Catalyzes the transformation of S-ribosylhomocysteine (RHC) to homocysteine (HC) and 4,5-dihydroxy-2,3-pentadione (DPD).</text>
</comment>
<dbReference type="Gene3D" id="3.30.1360.80">
    <property type="entry name" value="S-ribosylhomocysteinase (LuxS)"/>
    <property type="match status" value="1"/>
</dbReference>
<keyword evidence="11" id="KW-0456">Lyase</keyword>
<evidence type="ECO:0000256" key="6">
    <source>
        <dbReference type="ARBA" id="ARBA00015130"/>
    </source>
</evidence>
<evidence type="ECO:0000256" key="14">
    <source>
        <dbReference type="ARBA" id="ARBA00031777"/>
    </source>
</evidence>
<dbReference type="PANTHER" id="PTHR35799">
    <property type="entry name" value="S-RIBOSYLHOMOCYSTEINE LYASE"/>
    <property type="match status" value="1"/>
</dbReference>
<dbReference type="PANTHER" id="PTHR35799:SF1">
    <property type="entry name" value="S-RIBOSYLHOMOCYSTEINE LYASE"/>
    <property type="match status" value="1"/>
</dbReference>
<dbReference type="Proteomes" id="UP000016649">
    <property type="component" value="Unassembled WGS sequence"/>
</dbReference>
<evidence type="ECO:0000256" key="9">
    <source>
        <dbReference type="ARBA" id="ARBA00022929"/>
    </source>
</evidence>
<sequence>MQQNKVKIDRSVMEQKNHEAFCSDFDYSKVCAPYVRLAMRKEGPSGDIVSKFDILFTQPNEEFIPMAGIHTLEHLTAEIGQNILSGLIDFSPMGCRTGFNLTLFGDKTEEEIAKKMLIIFQTIAEWPVDKPVPGTGMHECANYREHDLYAARSWASRWVNGIKTKGWQCRRSEPEKTPNDESKNSNLENKTNGG</sequence>
<dbReference type="InterPro" id="IPR003815">
    <property type="entry name" value="S-ribosylhomocysteinase"/>
</dbReference>
<proteinExistence type="inferred from homology"/>